<protein>
    <recommendedName>
        <fullName evidence="4 13">Cytidine deaminase</fullName>
        <ecNumber evidence="4 13">3.5.4.5</ecNumber>
    </recommendedName>
    <alternativeName>
        <fullName evidence="8 13">Cytidine aminohydrolase</fullName>
    </alternativeName>
</protein>
<dbReference type="GO" id="GO:0008270">
    <property type="term" value="F:zinc ion binding"/>
    <property type="evidence" value="ECO:0007669"/>
    <property type="project" value="UniProtKB-UniRule"/>
</dbReference>
<dbReference type="Pfam" id="PF00383">
    <property type="entry name" value="dCMP_cyt_deam_1"/>
    <property type="match status" value="1"/>
</dbReference>
<evidence type="ECO:0000256" key="6">
    <source>
        <dbReference type="ARBA" id="ARBA00022801"/>
    </source>
</evidence>
<feature type="domain" description="CMP/dCMP-type deaminase" evidence="14">
    <location>
        <begin position="13"/>
        <end position="140"/>
    </location>
</feature>
<evidence type="ECO:0000256" key="12">
    <source>
        <dbReference type="PIRSR" id="PIRSR606262-3"/>
    </source>
</evidence>
<dbReference type="InterPro" id="IPR006262">
    <property type="entry name" value="Cyt_deam_tetra"/>
</dbReference>
<dbReference type="AlphaFoldDB" id="A0A553NTA9"/>
<comment type="caution">
    <text evidence="15">The sequence shown here is derived from an EMBL/GenBank/DDBJ whole genome shotgun (WGS) entry which is preliminary data.</text>
</comment>
<dbReference type="NCBIfam" id="NF004064">
    <property type="entry name" value="PRK05578.1"/>
    <property type="match status" value="1"/>
</dbReference>
<feature type="active site" description="Proton donor" evidence="10">
    <location>
        <position position="67"/>
    </location>
</feature>
<dbReference type="SUPFAM" id="SSF53927">
    <property type="entry name" value="Cytidine deaminase-like"/>
    <property type="match status" value="1"/>
</dbReference>
<keyword evidence="6 13" id="KW-0378">Hydrolase</keyword>
<evidence type="ECO:0000256" key="8">
    <source>
        <dbReference type="ARBA" id="ARBA00032005"/>
    </source>
</evidence>
<sequence>MDKQHQSLDQLPKAIQHLCMESLTARKSSYSPYSKFKVGAALLLEDGSVITGCNVENASYGLAICAERTACVKAVSQGQQDMKAIAIAADLDEEFVGPCGACRQFMCEFNPDLEIYLVRLDHKVQLVNLNQLLPDCFSPKKMAFGFHNGN</sequence>
<accession>A0A553NTA9</accession>
<dbReference type="GO" id="GO:0005829">
    <property type="term" value="C:cytosol"/>
    <property type="evidence" value="ECO:0007669"/>
    <property type="project" value="TreeGrafter"/>
</dbReference>
<evidence type="ECO:0000256" key="3">
    <source>
        <dbReference type="ARBA" id="ARBA00006576"/>
    </source>
</evidence>
<comment type="catalytic activity">
    <reaction evidence="9 13">
        <text>cytidine + H2O + H(+) = uridine + NH4(+)</text>
        <dbReference type="Rhea" id="RHEA:16069"/>
        <dbReference type="ChEBI" id="CHEBI:15377"/>
        <dbReference type="ChEBI" id="CHEBI:15378"/>
        <dbReference type="ChEBI" id="CHEBI:16704"/>
        <dbReference type="ChEBI" id="CHEBI:17562"/>
        <dbReference type="ChEBI" id="CHEBI:28938"/>
        <dbReference type="EC" id="3.5.4.5"/>
    </reaction>
</comment>
<dbReference type="InterPro" id="IPR050202">
    <property type="entry name" value="Cyt/Deoxycyt_deaminase"/>
</dbReference>
<dbReference type="Gene3D" id="3.40.140.10">
    <property type="entry name" value="Cytidine Deaminase, domain 2"/>
    <property type="match status" value="1"/>
</dbReference>
<evidence type="ECO:0000256" key="10">
    <source>
        <dbReference type="PIRSR" id="PIRSR606262-1"/>
    </source>
</evidence>
<reference evidence="15 16" key="1">
    <citation type="journal article" date="2018" name="Nat. Ecol. Evol.">
        <title>Genomic signatures of mitonuclear coevolution across populations of Tigriopus californicus.</title>
        <authorList>
            <person name="Barreto F.S."/>
            <person name="Watson E.T."/>
            <person name="Lima T.G."/>
            <person name="Willett C.S."/>
            <person name="Edmands S."/>
            <person name="Li W."/>
            <person name="Burton R.S."/>
        </authorList>
    </citation>
    <scope>NUCLEOTIDE SEQUENCE [LARGE SCALE GENOMIC DNA]</scope>
    <source>
        <strain evidence="15 16">San Diego</strain>
    </source>
</reference>
<dbReference type="EC" id="3.5.4.5" evidence="4 13"/>
<comment type="cofactor">
    <cofactor evidence="1 12 13">
        <name>Zn(2+)</name>
        <dbReference type="ChEBI" id="CHEBI:29105"/>
    </cofactor>
</comment>
<dbReference type="GO" id="GO:0004126">
    <property type="term" value="F:cytidine deaminase activity"/>
    <property type="evidence" value="ECO:0007669"/>
    <property type="project" value="UniProtKB-UniRule"/>
</dbReference>
<evidence type="ECO:0000256" key="9">
    <source>
        <dbReference type="ARBA" id="ARBA00049558"/>
    </source>
</evidence>
<dbReference type="EMBL" id="VCGU01000010">
    <property type="protein sequence ID" value="TRY68667.1"/>
    <property type="molecule type" value="Genomic_DNA"/>
</dbReference>
<dbReference type="Proteomes" id="UP000318571">
    <property type="component" value="Chromosome 1"/>
</dbReference>
<evidence type="ECO:0000256" key="4">
    <source>
        <dbReference type="ARBA" id="ARBA00012783"/>
    </source>
</evidence>
<dbReference type="GO" id="GO:0072527">
    <property type="term" value="P:pyrimidine-containing compound metabolic process"/>
    <property type="evidence" value="ECO:0007669"/>
    <property type="project" value="UniProtKB-ARBA"/>
</dbReference>
<evidence type="ECO:0000256" key="13">
    <source>
        <dbReference type="RuleBase" id="RU364006"/>
    </source>
</evidence>
<dbReference type="InterPro" id="IPR016193">
    <property type="entry name" value="Cytidine_deaminase-like"/>
</dbReference>
<dbReference type="FunFam" id="3.40.140.10:FF:000008">
    <property type="entry name" value="Cytidine deaminase"/>
    <property type="match status" value="1"/>
</dbReference>
<evidence type="ECO:0000256" key="7">
    <source>
        <dbReference type="ARBA" id="ARBA00022833"/>
    </source>
</evidence>
<dbReference type="OMA" id="MEAKTHA"/>
<dbReference type="InterPro" id="IPR002125">
    <property type="entry name" value="CMP_dCMP_dom"/>
</dbReference>
<organism evidence="15 16">
    <name type="scientific">Tigriopus californicus</name>
    <name type="common">Marine copepod</name>
    <dbReference type="NCBI Taxonomy" id="6832"/>
    <lineage>
        <taxon>Eukaryota</taxon>
        <taxon>Metazoa</taxon>
        <taxon>Ecdysozoa</taxon>
        <taxon>Arthropoda</taxon>
        <taxon>Crustacea</taxon>
        <taxon>Multicrustacea</taxon>
        <taxon>Hexanauplia</taxon>
        <taxon>Copepoda</taxon>
        <taxon>Harpacticoida</taxon>
        <taxon>Harpacticidae</taxon>
        <taxon>Tigriopus</taxon>
    </lineage>
</organism>
<comment type="similarity">
    <text evidence="3 13">Belongs to the cytidine and deoxycytidylate deaminase family.</text>
</comment>
<name>A0A553NTA9_TIGCA</name>
<evidence type="ECO:0000256" key="1">
    <source>
        <dbReference type="ARBA" id="ARBA00001947"/>
    </source>
</evidence>
<keyword evidence="16" id="KW-1185">Reference proteome</keyword>
<dbReference type="STRING" id="6832.A0A553NTA9"/>
<evidence type="ECO:0000256" key="2">
    <source>
        <dbReference type="ARBA" id="ARBA00003949"/>
    </source>
</evidence>
<feature type="binding site" evidence="12">
    <location>
        <position position="99"/>
    </location>
    <ligand>
        <name>Zn(2+)</name>
        <dbReference type="ChEBI" id="CHEBI:29105"/>
        <note>catalytic</note>
    </ligand>
</feature>
<comment type="catalytic activity">
    <reaction evidence="13">
        <text>2'-deoxycytidine + H2O + H(+) = 2'-deoxyuridine + NH4(+)</text>
        <dbReference type="Rhea" id="RHEA:13433"/>
        <dbReference type="ChEBI" id="CHEBI:15377"/>
        <dbReference type="ChEBI" id="CHEBI:15378"/>
        <dbReference type="ChEBI" id="CHEBI:15698"/>
        <dbReference type="ChEBI" id="CHEBI:16450"/>
        <dbReference type="ChEBI" id="CHEBI:28938"/>
        <dbReference type="EC" id="3.5.4.5"/>
    </reaction>
</comment>
<gene>
    <name evidence="15" type="ORF">TCAL_03799</name>
</gene>
<feature type="binding site" evidence="11">
    <location>
        <begin position="54"/>
        <end position="60"/>
    </location>
    <ligand>
        <name>substrate</name>
    </ligand>
</feature>
<evidence type="ECO:0000259" key="14">
    <source>
        <dbReference type="PROSITE" id="PS51747"/>
    </source>
</evidence>
<dbReference type="PANTHER" id="PTHR11644">
    <property type="entry name" value="CYTIDINE DEAMINASE"/>
    <property type="match status" value="1"/>
</dbReference>
<dbReference type="PANTHER" id="PTHR11644:SF2">
    <property type="entry name" value="CYTIDINE DEAMINASE"/>
    <property type="match status" value="1"/>
</dbReference>
<keyword evidence="7 12" id="KW-0862">Zinc</keyword>
<dbReference type="PROSITE" id="PS51747">
    <property type="entry name" value="CYT_DCMP_DEAMINASES_2"/>
    <property type="match status" value="1"/>
</dbReference>
<evidence type="ECO:0000313" key="16">
    <source>
        <dbReference type="Proteomes" id="UP000318571"/>
    </source>
</evidence>
<dbReference type="CDD" id="cd01283">
    <property type="entry name" value="cytidine_deaminase"/>
    <property type="match status" value="1"/>
</dbReference>
<feature type="binding site" evidence="12">
    <location>
        <position position="102"/>
    </location>
    <ligand>
        <name>Zn(2+)</name>
        <dbReference type="ChEBI" id="CHEBI:29105"/>
        <note>catalytic</note>
    </ligand>
</feature>
<dbReference type="OrthoDB" id="414540at2759"/>
<evidence type="ECO:0000256" key="5">
    <source>
        <dbReference type="ARBA" id="ARBA00022723"/>
    </source>
</evidence>
<dbReference type="GO" id="GO:0055086">
    <property type="term" value="P:nucleobase-containing small molecule metabolic process"/>
    <property type="evidence" value="ECO:0007669"/>
    <property type="project" value="UniProtKB-ARBA"/>
</dbReference>
<keyword evidence="5 12" id="KW-0479">Metal-binding</keyword>
<evidence type="ECO:0000256" key="11">
    <source>
        <dbReference type="PIRSR" id="PIRSR606262-2"/>
    </source>
</evidence>
<proteinExistence type="inferred from homology"/>
<evidence type="ECO:0000313" key="15">
    <source>
        <dbReference type="EMBL" id="TRY68667.1"/>
    </source>
</evidence>
<feature type="binding site" evidence="12">
    <location>
        <position position="65"/>
    </location>
    <ligand>
        <name>Zn(2+)</name>
        <dbReference type="ChEBI" id="CHEBI:29105"/>
        <note>catalytic</note>
    </ligand>
</feature>
<dbReference type="NCBIfam" id="TIGR01354">
    <property type="entry name" value="cyt_deam_tetra"/>
    <property type="match status" value="1"/>
</dbReference>
<comment type="function">
    <text evidence="2 13">This enzyme scavenges exogenous and endogenous cytidine and 2'-deoxycytidine for UMP synthesis.</text>
</comment>